<evidence type="ECO:0000313" key="2">
    <source>
        <dbReference type="Proteomes" id="UP000220629"/>
    </source>
</evidence>
<organism evidence="1 2">
    <name type="scientific">Burkholderia gladioli</name>
    <name type="common">Pseudomonas marginata</name>
    <name type="synonym">Phytomonas marginata</name>
    <dbReference type="NCBI Taxonomy" id="28095"/>
    <lineage>
        <taxon>Bacteria</taxon>
        <taxon>Pseudomonadati</taxon>
        <taxon>Pseudomonadota</taxon>
        <taxon>Betaproteobacteria</taxon>
        <taxon>Burkholderiales</taxon>
        <taxon>Burkholderiaceae</taxon>
        <taxon>Burkholderia</taxon>
    </lineage>
</organism>
<evidence type="ECO:0000313" key="1">
    <source>
        <dbReference type="EMBL" id="PEH39364.1"/>
    </source>
</evidence>
<sequence>MRGSHRASACPPGAEAIRRGPRTVHIPFLRCRRPVRASGVLIPRPRVLLASSRASRTSHVHGRSE</sequence>
<proteinExistence type="predicted"/>
<protein>
    <submittedName>
        <fullName evidence="1">Uncharacterized protein</fullName>
    </submittedName>
</protein>
<name>A0A2A7S6N2_BURGA</name>
<accession>A0A2A7S6N2</accession>
<dbReference type="Proteomes" id="UP000220629">
    <property type="component" value="Unassembled WGS sequence"/>
</dbReference>
<comment type="caution">
    <text evidence="1">The sequence shown here is derived from an EMBL/GenBank/DDBJ whole genome shotgun (WGS) entry which is preliminary data.</text>
</comment>
<gene>
    <name evidence="1" type="ORF">CRM94_34340</name>
</gene>
<dbReference type="EMBL" id="PDDY01000004">
    <property type="protein sequence ID" value="PEH39364.1"/>
    <property type="molecule type" value="Genomic_DNA"/>
</dbReference>
<dbReference type="AlphaFoldDB" id="A0A2A7S6N2"/>
<reference evidence="2" key="1">
    <citation type="submission" date="2017-09" db="EMBL/GenBank/DDBJ databases">
        <title>FDA dAtabase for Regulatory Grade micrObial Sequences (FDA-ARGOS): Supporting development and validation of Infectious Disease Dx tests.</title>
        <authorList>
            <person name="Minogue T."/>
            <person name="Wolcott M."/>
            <person name="Wasieloski L."/>
            <person name="Aguilar W."/>
            <person name="Moore D."/>
            <person name="Tallon L."/>
            <person name="Sadzewicz L."/>
            <person name="Ott S."/>
            <person name="Zhao X."/>
            <person name="Nagaraj S."/>
            <person name="Vavikolanu K."/>
            <person name="Aluvathingal J."/>
            <person name="Nadendla S."/>
            <person name="Sichtig H."/>
        </authorList>
    </citation>
    <scope>NUCLEOTIDE SEQUENCE [LARGE SCALE GENOMIC DNA]</scope>
    <source>
        <strain evidence="2">FDAARGOS_390</strain>
    </source>
</reference>